<feature type="region of interest" description="Disordered" evidence="2">
    <location>
        <begin position="121"/>
        <end position="153"/>
    </location>
</feature>
<dbReference type="OrthoDB" id="103819at2759"/>
<dbReference type="RefSeq" id="XP_015702924.1">
    <property type="nucleotide sequence ID" value="XM_015847436.1"/>
</dbReference>
<keyword evidence="1" id="KW-0539">Nucleus</keyword>
<dbReference type="PANTHER" id="PTHR46910:SF5">
    <property type="entry name" value="ZN(II)2CYS6 TRANSCRIPTION FACTOR (EUROFUNG)"/>
    <property type="match status" value="1"/>
</dbReference>
<proteinExistence type="predicted"/>
<sequence length="494" mass="54510">MDIDGGEVPQGQESASRAFKVILSFTHPRSNVIEPHPAPIAESQSLLVKPPHALEKSGRGEKKIEIIDQRLAGIEQLLRSLTVDNKNYKPPSQTHGSLPPSPSSNAFHQGALEQRNLPPFHATANAPTAEPAAERGAESTTRKNPDAEFEGEPSMSAHSAHASELFENAVVKSPLAEHNPQMMEALSALKDIVERTKLSNSIHTLRFAGQKLQPTKVDLSKLEMPPVEAVLALLRKAKESHPFFLLNLPFLNLSTITQLCKDLYFCTDETSTANFAIVNCILGYMFDEIQNFHPNSNSQSPSGPQHPQHLQPPPPLASFSSSAITQYTVTCRTNFETALSTFDLFLEPSYENIQALALGAFHATEASKPSLCWTFVSAAARMCQSLGYHHSVSGAGASEEEQYRKRALFWFIYVLDKDLTLLLGRSSTLQDYDISLAYPGPPSDPKLRSWYQMFEGWVTYSTIAAQIYEKLYSVLALSESSAMRTERACSLAMM</sequence>
<evidence type="ECO:0000313" key="5">
    <source>
        <dbReference type="Proteomes" id="UP000002059"/>
    </source>
</evidence>
<dbReference type="GO" id="GO:0008270">
    <property type="term" value="F:zinc ion binding"/>
    <property type="evidence" value="ECO:0007669"/>
    <property type="project" value="InterPro"/>
</dbReference>
<keyword evidence="5" id="KW-1185">Reference proteome</keyword>
<dbReference type="Pfam" id="PF04082">
    <property type="entry name" value="Fungal_trans"/>
    <property type="match status" value="1"/>
</dbReference>
<reference evidence="4 5" key="1">
    <citation type="journal article" date="2011" name="PLoS Genet.">
        <title>Comparative genomic analysis of human fungal pathogens causing paracoccidioidomycosis.</title>
        <authorList>
            <person name="Desjardins C.A."/>
            <person name="Champion M.D."/>
            <person name="Holder J.W."/>
            <person name="Muszewska A."/>
            <person name="Goldberg J."/>
            <person name="Bailao A.M."/>
            <person name="Brigido M.M."/>
            <person name="Ferreira M.E."/>
            <person name="Garcia A.M."/>
            <person name="Grynberg M."/>
            <person name="Gujja S."/>
            <person name="Heiman D.I."/>
            <person name="Henn M.R."/>
            <person name="Kodira C.D."/>
            <person name="Leon-Narvaez H."/>
            <person name="Longo L.V."/>
            <person name="Ma L.J."/>
            <person name="Malavazi I."/>
            <person name="Matsuo A.L."/>
            <person name="Morais F.V."/>
            <person name="Pereira M."/>
            <person name="Rodriguez-Brito S."/>
            <person name="Sakthikumar S."/>
            <person name="Salem-Izacc S.M."/>
            <person name="Sykes S.M."/>
            <person name="Teixeira M.M."/>
            <person name="Vallejo M.C."/>
            <person name="Walter M.E."/>
            <person name="Yandava C."/>
            <person name="Young S."/>
            <person name="Zeng Q."/>
            <person name="Zucker J."/>
            <person name="Felipe M.S."/>
            <person name="Goldman G.H."/>
            <person name="Haas B.J."/>
            <person name="McEwen J.G."/>
            <person name="Nino-Vega G."/>
            <person name="Puccia R."/>
            <person name="San-Blas G."/>
            <person name="Soares C.M."/>
            <person name="Birren B.W."/>
            <person name="Cuomo C.A."/>
        </authorList>
    </citation>
    <scope>NUCLEOTIDE SEQUENCE [LARGE SCALE GENOMIC DNA]</scope>
    <source>
        <strain evidence="5">ATCC MYA-826 / Pb01</strain>
    </source>
</reference>
<accession>A0A0A2VKI0</accession>
<dbReference type="AlphaFoldDB" id="A0A0A2VKI0"/>
<dbReference type="SMART" id="SM00906">
    <property type="entry name" value="Fungal_trans"/>
    <property type="match status" value="1"/>
</dbReference>
<dbReference type="STRING" id="502779.A0A0A2VKI0"/>
<evidence type="ECO:0000259" key="3">
    <source>
        <dbReference type="SMART" id="SM00906"/>
    </source>
</evidence>
<evidence type="ECO:0000256" key="1">
    <source>
        <dbReference type="ARBA" id="ARBA00023242"/>
    </source>
</evidence>
<dbReference type="GeneID" id="9096904"/>
<dbReference type="GO" id="GO:0003677">
    <property type="term" value="F:DNA binding"/>
    <property type="evidence" value="ECO:0007669"/>
    <property type="project" value="InterPro"/>
</dbReference>
<dbReference type="InterPro" id="IPR007219">
    <property type="entry name" value="XnlR_reg_dom"/>
</dbReference>
<dbReference type="HOGENOM" id="CLU_009377_4_0_1"/>
<dbReference type="GO" id="GO:0003700">
    <property type="term" value="F:DNA-binding transcription factor activity"/>
    <property type="evidence" value="ECO:0007669"/>
    <property type="project" value="InterPro"/>
</dbReference>
<dbReference type="VEuPathDB" id="FungiDB:PAAG_11863"/>
<evidence type="ECO:0000313" key="4">
    <source>
        <dbReference type="EMBL" id="KGQ01399.1"/>
    </source>
</evidence>
<feature type="compositionally biased region" description="Low complexity" evidence="2">
    <location>
        <begin position="122"/>
        <end position="131"/>
    </location>
</feature>
<feature type="region of interest" description="Disordered" evidence="2">
    <location>
        <begin position="295"/>
        <end position="315"/>
    </location>
</feature>
<feature type="domain" description="Xylanolytic transcriptional activator regulatory" evidence="3">
    <location>
        <begin position="372"/>
        <end position="445"/>
    </location>
</feature>
<dbReference type="KEGG" id="pbl:PAAG_11863"/>
<feature type="compositionally biased region" description="Polar residues" evidence="2">
    <location>
        <begin position="85"/>
        <end position="96"/>
    </location>
</feature>
<dbReference type="CDD" id="cd12148">
    <property type="entry name" value="fungal_TF_MHR"/>
    <property type="match status" value="1"/>
</dbReference>
<feature type="compositionally biased region" description="Low complexity" evidence="2">
    <location>
        <begin position="295"/>
        <end position="309"/>
    </location>
</feature>
<dbReference type="InterPro" id="IPR050987">
    <property type="entry name" value="AtrR-like"/>
</dbReference>
<organism evidence="4 5">
    <name type="scientific">Paracoccidioides lutzii (strain ATCC MYA-826 / Pb01)</name>
    <name type="common">Paracoccidioides brasiliensis</name>
    <dbReference type="NCBI Taxonomy" id="502779"/>
    <lineage>
        <taxon>Eukaryota</taxon>
        <taxon>Fungi</taxon>
        <taxon>Dikarya</taxon>
        <taxon>Ascomycota</taxon>
        <taxon>Pezizomycotina</taxon>
        <taxon>Eurotiomycetes</taxon>
        <taxon>Eurotiomycetidae</taxon>
        <taxon>Onygenales</taxon>
        <taxon>Ajellomycetaceae</taxon>
        <taxon>Paracoccidioides</taxon>
    </lineage>
</organism>
<gene>
    <name evidence="4" type="ORF">PAAG_11863</name>
</gene>
<evidence type="ECO:0000256" key="2">
    <source>
        <dbReference type="SAM" id="MobiDB-lite"/>
    </source>
</evidence>
<dbReference type="EMBL" id="KN294002">
    <property type="protein sequence ID" value="KGQ01399.1"/>
    <property type="molecule type" value="Genomic_DNA"/>
</dbReference>
<dbReference type="GO" id="GO:0006351">
    <property type="term" value="P:DNA-templated transcription"/>
    <property type="evidence" value="ECO:0007669"/>
    <property type="project" value="InterPro"/>
</dbReference>
<dbReference type="OMA" id="MRTERAC"/>
<dbReference type="PANTHER" id="PTHR46910">
    <property type="entry name" value="TRANSCRIPTION FACTOR PDR1"/>
    <property type="match status" value="1"/>
</dbReference>
<name>A0A0A2VKI0_PARBA</name>
<feature type="region of interest" description="Disordered" evidence="2">
    <location>
        <begin position="85"/>
        <end position="108"/>
    </location>
</feature>
<dbReference type="Proteomes" id="UP000002059">
    <property type="component" value="Partially assembled WGS sequence"/>
</dbReference>
<feature type="compositionally biased region" description="Basic and acidic residues" evidence="2">
    <location>
        <begin position="132"/>
        <end position="146"/>
    </location>
</feature>
<protein>
    <recommendedName>
        <fullName evidence="3">Xylanolytic transcriptional activator regulatory domain-containing protein</fullName>
    </recommendedName>
</protein>